<evidence type="ECO:0000256" key="5">
    <source>
        <dbReference type="ARBA" id="ARBA00022927"/>
    </source>
</evidence>
<dbReference type="Gene3D" id="1.20.5.1030">
    <property type="entry name" value="Preprotein translocase secy subunit"/>
    <property type="match status" value="1"/>
</dbReference>
<dbReference type="GO" id="GO:0008320">
    <property type="term" value="F:protein transmembrane transporter activity"/>
    <property type="evidence" value="ECO:0007669"/>
    <property type="project" value="UniProtKB-UniRule"/>
</dbReference>
<dbReference type="InterPro" id="IPR001901">
    <property type="entry name" value="Translocase_SecE/Sec61-g"/>
</dbReference>
<dbReference type="Proteomes" id="UP000268084">
    <property type="component" value="Chromosome"/>
</dbReference>
<feature type="transmembrane region" description="Helical" evidence="9">
    <location>
        <begin position="109"/>
        <end position="130"/>
    </location>
</feature>
<evidence type="ECO:0000313" key="12">
    <source>
        <dbReference type="Proteomes" id="UP000268084"/>
    </source>
</evidence>
<evidence type="ECO:0000256" key="3">
    <source>
        <dbReference type="ARBA" id="ARBA00022475"/>
    </source>
</evidence>
<reference evidence="11 12" key="2">
    <citation type="submission" date="2018-12" db="EMBL/GenBank/DDBJ databases">
        <title>Nakamurella antarcticus sp. nov., isolated from Antarctica South Shetland Islands soil.</title>
        <authorList>
            <person name="Peng F."/>
        </authorList>
    </citation>
    <scope>NUCLEOTIDE SEQUENCE [LARGE SCALE GENOMIC DNA]</scope>
    <source>
        <strain evidence="11 12">S14-144</strain>
    </source>
</reference>
<keyword evidence="3 9" id="KW-1003">Cell membrane</keyword>
<keyword evidence="5 9" id="KW-0653">Protein transport</keyword>
<dbReference type="GO" id="GO:0006605">
    <property type="term" value="P:protein targeting"/>
    <property type="evidence" value="ECO:0007669"/>
    <property type="project" value="UniProtKB-UniRule"/>
</dbReference>
<keyword evidence="8 9" id="KW-0472">Membrane</keyword>
<dbReference type="HAMAP" id="MF_00422">
    <property type="entry name" value="SecE"/>
    <property type="match status" value="1"/>
</dbReference>
<evidence type="ECO:0000313" key="11">
    <source>
        <dbReference type="EMBL" id="AZI59587.1"/>
    </source>
</evidence>
<dbReference type="EMBL" id="CP034170">
    <property type="protein sequence ID" value="AZI59587.1"/>
    <property type="molecule type" value="Genomic_DNA"/>
</dbReference>
<evidence type="ECO:0000256" key="10">
    <source>
        <dbReference type="SAM" id="MobiDB-lite"/>
    </source>
</evidence>
<dbReference type="InterPro" id="IPR038379">
    <property type="entry name" value="SecE_sf"/>
</dbReference>
<organism evidence="11 12">
    <name type="scientific">Nakamurella antarctica</name>
    <dbReference type="NCBI Taxonomy" id="1902245"/>
    <lineage>
        <taxon>Bacteria</taxon>
        <taxon>Bacillati</taxon>
        <taxon>Actinomycetota</taxon>
        <taxon>Actinomycetes</taxon>
        <taxon>Nakamurellales</taxon>
        <taxon>Nakamurellaceae</taxon>
        <taxon>Nakamurella</taxon>
    </lineage>
</organism>
<gene>
    <name evidence="9 11" type="primary">secE</name>
    <name evidence="11" type="ORF">EH165_11760</name>
</gene>
<dbReference type="AlphaFoldDB" id="A0A3G8ZS40"/>
<keyword evidence="2 9" id="KW-0813">Transport</keyword>
<evidence type="ECO:0000256" key="2">
    <source>
        <dbReference type="ARBA" id="ARBA00022448"/>
    </source>
</evidence>
<dbReference type="GO" id="GO:0043952">
    <property type="term" value="P:protein transport by the Sec complex"/>
    <property type="evidence" value="ECO:0007669"/>
    <property type="project" value="UniProtKB-UniRule"/>
</dbReference>
<protein>
    <recommendedName>
        <fullName evidence="9">Protein translocase subunit SecE</fullName>
    </recommendedName>
</protein>
<dbReference type="GO" id="GO:0065002">
    <property type="term" value="P:intracellular protein transmembrane transport"/>
    <property type="evidence" value="ECO:0007669"/>
    <property type="project" value="UniProtKB-UniRule"/>
</dbReference>
<keyword evidence="12" id="KW-1185">Reference proteome</keyword>
<evidence type="ECO:0000256" key="8">
    <source>
        <dbReference type="ARBA" id="ARBA00023136"/>
    </source>
</evidence>
<dbReference type="OrthoDB" id="9805743at2"/>
<accession>A0A3G8ZS40</accession>
<evidence type="ECO:0000256" key="1">
    <source>
        <dbReference type="ARBA" id="ARBA00004370"/>
    </source>
</evidence>
<feature type="region of interest" description="Disordered" evidence="10">
    <location>
        <begin position="44"/>
        <end position="80"/>
    </location>
</feature>
<sequence>MDEEAAEEGVAPDSHIDLTKAEAEFDGVDSTVEAEFEAAAVGAAAGAGSNRAAARRAGARSGVTEKKGVATRARDTEEGRDNPFSRLGRFVREVIAELRKVIWPSQKQMVTYTIVVITFLIFMVALVAGLDLLFHFGVKEIFG</sequence>
<comment type="function">
    <text evidence="9">Essential subunit of the Sec protein translocation channel SecYEG. Clamps together the 2 halves of SecY. May contact the channel plug during translocation.</text>
</comment>
<dbReference type="GO" id="GO:0009306">
    <property type="term" value="P:protein secretion"/>
    <property type="evidence" value="ECO:0007669"/>
    <property type="project" value="UniProtKB-UniRule"/>
</dbReference>
<proteinExistence type="inferred from homology"/>
<feature type="compositionally biased region" description="Basic and acidic residues" evidence="10">
    <location>
        <begin position="63"/>
        <end position="80"/>
    </location>
</feature>
<keyword evidence="4 9" id="KW-0812">Transmembrane</keyword>
<dbReference type="NCBIfam" id="TIGR00964">
    <property type="entry name" value="secE_bact"/>
    <property type="match status" value="1"/>
</dbReference>
<keyword evidence="7 9" id="KW-0811">Translocation</keyword>
<dbReference type="Pfam" id="PF00584">
    <property type="entry name" value="SecE"/>
    <property type="match status" value="1"/>
</dbReference>
<dbReference type="PROSITE" id="PS01067">
    <property type="entry name" value="SECE_SEC61G"/>
    <property type="match status" value="1"/>
</dbReference>
<name>A0A3G8ZS40_9ACTN</name>
<dbReference type="InterPro" id="IPR005807">
    <property type="entry name" value="SecE_bac"/>
</dbReference>
<comment type="similarity">
    <text evidence="9">Belongs to the SecE/SEC61-gamma family.</text>
</comment>
<dbReference type="GO" id="GO:0005886">
    <property type="term" value="C:plasma membrane"/>
    <property type="evidence" value="ECO:0007669"/>
    <property type="project" value="UniProtKB-SubCell"/>
</dbReference>
<dbReference type="KEGG" id="nak:EH165_11760"/>
<dbReference type="PANTHER" id="PTHR33910">
    <property type="entry name" value="PROTEIN TRANSLOCASE SUBUNIT SECE"/>
    <property type="match status" value="1"/>
</dbReference>
<evidence type="ECO:0000256" key="7">
    <source>
        <dbReference type="ARBA" id="ARBA00023010"/>
    </source>
</evidence>
<evidence type="ECO:0000256" key="4">
    <source>
        <dbReference type="ARBA" id="ARBA00022692"/>
    </source>
</evidence>
<evidence type="ECO:0000256" key="6">
    <source>
        <dbReference type="ARBA" id="ARBA00022989"/>
    </source>
</evidence>
<evidence type="ECO:0000256" key="9">
    <source>
        <dbReference type="HAMAP-Rule" id="MF_00422"/>
    </source>
</evidence>
<comment type="subunit">
    <text evidence="9">Component of the Sec protein translocase complex. Heterotrimer consisting of SecY, SecE and SecG subunits. The heterotrimers can form oligomers, although 1 heterotrimer is thought to be able to translocate proteins. Interacts with the ribosome. Interacts with SecDF, and other proteins may be involved. Interacts with SecA.</text>
</comment>
<keyword evidence="6 9" id="KW-1133">Transmembrane helix</keyword>
<reference evidence="11 12" key="1">
    <citation type="submission" date="2018-11" db="EMBL/GenBank/DDBJ databases">
        <authorList>
            <person name="Da X."/>
        </authorList>
    </citation>
    <scope>NUCLEOTIDE SEQUENCE [LARGE SCALE GENOMIC DNA]</scope>
    <source>
        <strain evidence="11 12">S14-144</strain>
    </source>
</reference>
<dbReference type="PANTHER" id="PTHR33910:SF1">
    <property type="entry name" value="PROTEIN TRANSLOCASE SUBUNIT SECE"/>
    <property type="match status" value="1"/>
</dbReference>
<comment type="subcellular location">
    <subcellularLocation>
        <location evidence="9">Cell membrane</location>
        <topology evidence="9">Single-pass membrane protein</topology>
    </subcellularLocation>
    <subcellularLocation>
        <location evidence="1">Membrane</location>
    </subcellularLocation>
</comment>